<dbReference type="eggNOG" id="arCOG00445">
    <property type="taxonomic scope" value="Archaea"/>
</dbReference>
<gene>
    <name evidence="2" type="ordered locus">VMUT_2120</name>
</gene>
<dbReference type="Proteomes" id="UP000007485">
    <property type="component" value="Chromosome"/>
</dbReference>
<dbReference type="EMBL" id="CP002529">
    <property type="protein sequence ID" value="ADY02317.1"/>
    <property type="molecule type" value="Genomic_DNA"/>
</dbReference>
<dbReference type="CDD" id="cd00198">
    <property type="entry name" value="vWFA"/>
    <property type="match status" value="1"/>
</dbReference>
<name>F0QX28_VULM7</name>
<keyword evidence="3" id="KW-1185">Reference proteome</keyword>
<evidence type="ECO:0000259" key="1">
    <source>
        <dbReference type="PROSITE" id="PS50234"/>
    </source>
</evidence>
<accession>F0QX28</accession>
<protein>
    <submittedName>
        <fullName evidence="2">von Willebrand factor type A</fullName>
    </submittedName>
</protein>
<dbReference type="Pfam" id="PF00092">
    <property type="entry name" value="VWA"/>
    <property type="match status" value="1"/>
</dbReference>
<sequence>MITRVLSKVYEYLQEDSRVVRPGSIRSFEAAADDIMMRILIEGGVDYEKFKETITRVGIENLYLSVETSNPDDKKRVLEEAFERAFEDIEKNQSEAEEPSMQQVAGFNVNNNGETSEGENTEENYERGTNNVGSGFGAEYSAEENQDLSMSRSLIANIDERNKDAKLDSIISTIYEILYGGVGTVNFLNLAQLINMFIDPYVNIVEKVKVLRKMEPYLRNYGLLPTDFRRSKDGERMFEALRNVVRNAMSSMGQVKIVRFTDIDKYPTYVVSVREYKVGDNYFDVDLQKTAMNLSRKTMMHKLFTNKDIVVKEYANVKTIDIVLCLDVSGSMRELSSGMPKIEIAKDAVSQYIQFLSKTNDRLAMVLFNFRADVLWGLHQVRRYWQQMNYMLKYVYAGGGTNLANALERSREVLTRSKSNSKHVICVTDGRTVNSSMCVKEAVRLRRNGTTISTIAIGENSDDELLMRLSKIGGGLFIKISSIHDLGKALIMDKLHSM</sequence>
<dbReference type="HOGENOM" id="CLU_547056_0_0_2"/>
<dbReference type="InterPro" id="IPR036465">
    <property type="entry name" value="vWFA_dom_sf"/>
</dbReference>
<dbReference type="SUPFAM" id="SSF53300">
    <property type="entry name" value="vWA-like"/>
    <property type="match status" value="1"/>
</dbReference>
<dbReference type="PANTHER" id="PTHR10579">
    <property type="entry name" value="CALCIUM-ACTIVATED CHLORIDE CHANNEL REGULATOR"/>
    <property type="match status" value="1"/>
</dbReference>
<evidence type="ECO:0000313" key="3">
    <source>
        <dbReference type="Proteomes" id="UP000007485"/>
    </source>
</evidence>
<evidence type="ECO:0000313" key="2">
    <source>
        <dbReference type="EMBL" id="ADY02317.1"/>
    </source>
</evidence>
<dbReference type="InterPro" id="IPR002035">
    <property type="entry name" value="VWF_A"/>
</dbReference>
<dbReference type="Gene3D" id="3.40.50.410">
    <property type="entry name" value="von Willebrand factor, type A domain"/>
    <property type="match status" value="1"/>
</dbReference>
<dbReference type="AlphaFoldDB" id="F0QX28"/>
<dbReference type="InterPro" id="IPR051266">
    <property type="entry name" value="CLCR"/>
</dbReference>
<proteinExistence type="predicted"/>
<dbReference type="PANTHER" id="PTHR10579:SF43">
    <property type="entry name" value="ZINC FINGER (C3HC4-TYPE RING FINGER) FAMILY PROTEIN"/>
    <property type="match status" value="1"/>
</dbReference>
<dbReference type="STRING" id="985053.VMUT_2120"/>
<reference evidence="2 3" key="1">
    <citation type="journal article" date="2011" name="J. Bacteriol.">
        <title>Complete genome sequence of 'Vulcanisaeta moutnovskia' strain 768-28, a novel member of the hyperthermophilic crenarchaeal genus vulcanisaeta.</title>
        <authorList>
            <person name="Gumerov V.M."/>
            <person name="Mardanov A.V."/>
            <person name="Beletsky A.V."/>
            <person name="Prokofeva M.I."/>
            <person name="Bonch-Osmolovskaya E.A."/>
            <person name="Ravin N.V."/>
            <person name="Skryabin K.G."/>
        </authorList>
    </citation>
    <scope>NUCLEOTIDE SEQUENCE [LARGE SCALE GENOMIC DNA]</scope>
    <source>
        <strain evidence="2 3">768-28</strain>
    </source>
</reference>
<organism evidence="2 3">
    <name type="scientific">Vulcanisaeta moutnovskia (strain 768-28)</name>
    <dbReference type="NCBI Taxonomy" id="985053"/>
    <lineage>
        <taxon>Archaea</taxon>
        <taxon>Thermoproteota</taxon>
        <taxon>Thermoprotei</taxon>
        <taxon>Thermoproteales</taxon>
        <taxon>Thermoproteaceae</taxon>
        <taxon>Vulcanisaeta</taxon>
    </lineage>
</organism>
<dbReference type="PROSITE" id="PS50234">
    <property type="entry name" value="VWFA"/>
    <property type="match status" value="1"/>
</dbReference>
<dbReference type="OrthoDB" id="64524at2157"/>
<dbReference type="KEGG" id="vmo:VMUT_2120"/>
<dbReference type="SMART" id="SM00327">
    <property type="entry name" value="VWA"/>
    <property type="match status" value="1"/>
</dbReference>
<feature type="domain" description="VWFA" evidence="1">
    <location>
        <begin position="321"/>
        <end position="495"/>
    </location>
</feature>